<feature type="transmembrane region" description="Helical" evidence="1">
    <location>
        <begin position="48"/>
        <end position="65"/>
    </location>
</feature>
<sequence length="175" mass="20289">MEPWAMNPNIMEIIFGDYVGAHFLQIIIGCMALIVAPKITWKDAIKSIIFIFLMMAYIAIIYWMTNITMQTTGIAEGDWRKGGEYNIVPTVLNMNNQSIHAIRFVGWMIFIVAQLILTYIIILCQKADKKYCNKFPEGFIYKYTKPFFTQSSKKALKLILNNLLLNIEILRLHEL</sequence>
<proteinExistence type="predicted"/>
<comment type="caution">
    <text evidence="2">The sequence shown here is derived from an EMBL/GenBank/DDBJ whole genome shotgun (WGS) entry which is preliminary data.</text>
</comment>
<evidence type="ECO:0000256" key="1">
    <source>
        <dbReference type="SAM" id="Phobius"/>
    </source>
</evidence>
<accession>A0A4R0XL55</accession>
<dbReference type="AlphaFoldDB" id="A0A4R0XL55"/>
<feature type="transmembrane region" description="Helical" evidence="1">
    <location>
        <begin position="13"/>
        <end position="36"/>
    </location>
</feature>
<protein>
    <submittedName>
        <fullName evidence="2">Uncharacterized protein</fullName>
    </submittedName>
</protein>
<keyword evidence="1" id="KW-0812">Transmembrane</keyword>
<organism evidence="2 3">
    <name type="scientific">Mycoplasma marinum</name>
    <dbReference type="NCBI Taxonomy" id="1937190"/>
    <lineage>
        <taxon>Bacteria</taxon>
        <taxon>Bacillati</taxon>
        <taxon>Mycoplasmatota</taxon>
        <taxon>Mollicutes</taxon>
        <taxon>Mycoplasmataceae</taxon>
        <taxon>Mycoplasma</taxon>
    </lineage>
</organism>
<evidence type="ECO:0000313" key="2">
    <source>
        <dbReference type="EMBL" id="TCG11373.1"/>
    </source>
</evidence>
<dbReference type="Proteomes" id="UP000294192">
    <property type="component" value="Unassembled WGS sequence"/>
</dbReference>
<name>A0A4R0XL55_9MOLU</name>
<keyword evidence="1" id="KW-0472">Membrane</keyword>
<feature type="transmembrane region" description="Helical" evidence="1">
    <location>
        <begin position="104"/>
        <end position="124"/>
    </location>
</feature>
<gene>
    <name evidence="2" type="ORF">C4B24_02370</name>
</gene>
<dbReference type="EMBL" id="PSZO01000008">
    <property type="protein sequence ID" value="TCG11373.1"/>
    <property type="molecule type" value="Genomic_DNA"/>
</dbReference>
<keyword evidence="3" id="KW-1185">Reference proteome</keyword>
<reference evidence="2 3" key="1">
    <citation type="submission" date="2018-02" db="EMBL/GenBank/DDBJ databases">
        <title>Mycoplasma marinum and Mycoplasma todarodis sp. nov., moderately halophilic and psychrotolerant mycoplasmas isolated from cephalopods.</title>
        <authorList>
            <person name="Viver T."/>
        </authorList>
    </citation>
    <scope>NUCLEOTIDE SEQUENCE [LARGE SCALE GENOMIC DNA]</scope>
    <source>
        <strain evidence="2 3">PE</strain>
    </source>
</reference>
<dbReference type="Pfam" id="PF17349">
    <property type="entry name" value="DUF5378"/>
    <property type="match status" value="1"/>
</dbReference>
<dbReference type="InterPro" id="IPR035319">
    <property type="entry name" value="DUF5378"/>
</dbReference>
<keyword evidence="1" id="KW-1133">Transmembrane helix</keyword>
<evidence type="ECO:0000313" key="3">
    <source>
        <dbReference type="Proteomes" id="UP000294192"/>
    </source>
</evidence>